<proteinExistence type="predicted"/>
<reference evidence="2 3" key="1">
    <citation type="submission" date="2018-01" db="EMBL/GenBank/DDBJ databases">
        <title>Saezia sanguinis gen. nov., sp. nov., in the order Burkholderiales isolated from human blood.</title>
        <authorList>
            <person name="Medina-Pascual M.J."/>
            <person name="Valdezate S."/>
            <person name="Monzon S."/>
            <person name="Cuesta I."/>
            <person name="Carrasco G."/>
            <person name="Villalon P."/>
            <person name="Saez-Nieto J.A."/>
        </authorList>
    </citation>
    <scope>NUCLEOTIDE SEQUENCE [LARGE SCALE GENOMIC DNA]</scope>
    <source>
        <strain evidence="2 3">CNM695-12</strain>
    </source>
</reference>
<keyword evidence="3" id="KW-1185">Reference proteome</keyword>
<dbReference type="EMBL" id="PQSP01000004">
    <property type="protein sequence ID" value="RUS66589.1"/>
    <property type="molecule type" value="Genomic_DNA"/>
</dbReference>
<dbReference type="RefSeq" id="WP_126980070.1">
    <property type="nucleotide sequence ID" value="NZ_PQSP01000004.1"/>
</dbReference>
<feature type="region of interest" description="Disordered" evidence="1">
    <location>
        <begin position="779"/>
        <end position="798"/>
    </location>
</feature>
<protein>
    <submittedName>
        <fullName evidence="2">Uncharacterized protein</fullName>
    </submittedName>
</protein>
<gene>
    <name evidence="2" type="ORF">CUZ56_01869</name>
</gene>
<feature type="region of interest" description="Disordered" evidence="1">
    <location>
        <begin position="1760"/>
        <end position="1779"/>
    </location>
</feature>
<name>A0A433SCY1_9BURK</name>
<organism evidence="2 3">
    <name type="scientific">Saezia sanguinis</name>
    <dbReference type="NCBI Taxonomy" id="1965230"/>
    <lineage>
        <taxon>Bacteria</taxon>
        <taxon>Pseudomonadati</taxon>
        <taxon>Pseudomonadota</taxon>
        <taxon>Betaproteobacteria</taxon>
        <taxon>Burkholderiales</taxon>
        <taxon>Saeziaceae</taxon>
        <taxon>Saezia</taxon>
    </lineage>
</organism>
<sequence>MIPFRNYRTAADEFSITDLRASFSDQMNAQVQLSHHDAIGVSALRNYSIQQLNEDSSLPRLSADEALRMAEERLGPLSEQGRAELRGGQYTEPGLMKWIESIQIQHAQQAIIGDNNGFFRGGALMAVGFVVPMVSDPVEAGIALIPGGRFVRIGAARLGIGRVLSGSAAQLEREVMQQSTIGRIAHVGRGVATDLVDNVIMNTAREVPYYHIRQMNPLDNYSLQDSFKNVAVGSVAGVGINRMASGAYQGVRRLAGVKPQSPMHPGLVRLLHEERQKGGDLLDEVLGVVRGVDRLPTAERAAVLNDIGDTLVMAHQLRQPEGAAGTAGAVTRDMPAVAEHVAAPTTHGTDMVTPADAQPVTAQDGAQVLSPQVQRTAEFLAQQVNAPAKVGQWIEHYTRAWQDDLKTHGPASRDADGGQVQARRERVMQQALEWTQIAPERGVDQLRSAAPETRRSVAQAAVVQMVQGQQLDVRPVLDADAGKLNSADMVGVAQRSHQPQNQIGYDAQAALQARQLRAEAAQRQPVDNQPPGRKTVLARSVQELEQAIQAHAQQQQRRQAFLAPVTEKPAVTERAGAMGTQQAADRMPAAQSVQSVQSVELVQGAVRDAFGRSSRRLLEAGRVKVVASVADVPGGPYAAGVKTVLRPDGDVYMVADNVSGPEVKGILLHQLGVRTGFERMVGPQVLADIRQQLDDALLRSEPWAQRARAQVPRYTPEGAVHLEMLANVVQHYPDLSLVQQVKATVRSWVYRHFGTARQMMALTDADLSAMALAALRNEARHSRSQAGPVPGQGDVSGGQGGKPVFAEQIAAGEHEIATAQRTGAVLVEAAHQAADMPHLAQVLEQRLTGVPPQQVRAVLHAMQERMAAVQRQRFDGLPDVQDLDARPLMQEMATGVALDLEQRAMQQQRVRLLDESKFTARLTDVESVLTPAQEQVQTQTRTQTQMQTQMAAGKDGAGAAGLVAGEKAAMPGSRNQPVSDTRAFVSMLLGDSHAAENKVPSVRQLGREYSLQWEAFLRSDALEGGSWRILADRQHARDVYRVLADKAAERDLSGYSPQVRDAADSVMLLNQHIREQLRAEGVYLNAADDALMPQVHDSARLSYAGYAQWCDFVIPRLDMERTFLQRGVRPENGVLKAVFDALQEGAHERVDALRVLDGILHDHGWQQRGGAQAPASDASGHWLYFKNADAQFEYQRAFGTSDVLGTLAHHIKHQAQRLALVKRFGTQPQAMLERLVDGHYESLAADPVRAALFSAGGREIDDAMRLLDGSATQPGHELALQWQDGVQNYHAVQQLGQASSSLLQDLPQDMAALYAPDGDGLLTHAWRTIAQPLTALNAAEQKRALQSMQFLGQSIMGQLASQVDAPGLMAGKLFQGLHNLFGWDAQTQWQNVMRRAFTVEYAALLAGRSDRRFDVLPQRIQSLLTAYNVDAGRWDLLRQAVSLASDGRRFLTPEALAAVPDGAFAKDLLARGQEASAKAIASARAQLADSYRALLRDQMNGAVGALGNKRVPRASLYDGTLAGTAEGELVRVMQEFDSVANAMLYLTWGDGVYSKNAQAMAEFVHDGANPMTQIANSMTLAGMLHYVGDCAQRVLQGKNPRPAGDTYVWQQALEQSGAAGFYADYLYAQAYRQSQAGGSAEGDYAGGYGAMRMDHLQTLYASSRRGDAAAASELGALLYNTPSVDLFYSRQALDYVVTNRIQEALNPGEMKAQLMREVQHSMYMRYPERLEAVNDMFRNTGPNRVRERYRRKGLMPRGEDVHKPLGNGWQAPGVQHRSF</sequence>
<evidence type="ECO:0000313" key="3">
    <source>
        <dbReference type="Proteomes" id="UP000286947"/>
    </source>
</evidence>
<accession>A0A433SCY1</accession>
<comment type="caution">
    <text evidence="2">The sequence shown here is derived from an EMBL/GenBank/DDBJ whole genome shotgun (WGS) entry which is preliminary data.</text>
</comment>
<dbReference type="OrthoDB" id="6576970at2"/>
<dbReference type="Proteomes" id="UP000286947">
    <property type="component" value="Unassembled WGS sequence"/>
</dbReference>
<evidence type="ECO:0000313" key="2">
    <source>
        <dbReference type="EMBL" id="RUS66589.1"/>
    </source>
</evidence>
<evidence type="ECO:0000256" key="1">
    <source>
        <dbReference type="SAM" id="MobiDB-lite"/>
    </source>
</evidence>